<reference evidence="3" key="1">
    <citation type="submission" date="2022-11" db="UniProtKB">
        <authorList>
            <consortium name="WormBaseParasite"/>
        </authorList>
    </citation>
    <scope>IDENTIFICATION</scope>
</reference>
<proteinExistence type="predicted"/>
<dbReference type="AlphaFoldDB" id="A0A915DJX5"/>
<dbReference type="Gene3D" id="2.60.120.10">
    <property type="entry name" value="Jelly Rolls"/>
    <property type="match status" value="1"/>
</dbReference>
<feature type="region of interest" description="Disordered" evidence="1">
    <location>
        <begin position="207"/>
        <end position="232"/>
    </location>
</feature>
<dbReference type="InterPro" id="IPR014710">
    <property type="entry name" value="RmlC-like_jellyroll"/>
</dbReference>
<sequence length="252" mass="29084">MADESYPFGDRRMPHHLFHPRLDLDDSGITKKRLSKVKDDCDVVASDILTMRELIEFEQKREESTVPWCGGGMYYDVEFEEDKWVRIHMERGDLIVIPKTLLSALPPLPVSELEYGDPRIYALKRIGNKRMAINHCQMPHSVKLHRISVNQKRCSQVVLLCLLRVSLNERKELVFKSQKLPTMKADEVTSKWIDSVPNHPHFYEGRKVSESPSTTFGQVQWAKSKSDGKDSEQMSVKCRNACFRPAAMHSLE</sequence>
<evidence type="ECO:0000313" key="3">
    <source>
        <dbReference type="WBParaSite" id="jg20826"/>
    </source>
</evidence>
<dbReference type="Pfam" id="PF03079">
    <property type="entry name" value="ARD"/>
    <property type="match status" value="1"/>
</dbReference>
<evidence type="ECO:0000256" key="1">
    <source>
        <dbReference type="SAM" id="MobiDB-lite"/>
    </source>
</evidence>
<protein>
    <submittedName>
        <fullName evidence="3">Uncharacterized protein</fullName>
    </submittedName>
</protein>
<dbReference type="InterPro" id="IPR004313">
    <property type="entry name" value="ARD"/>
</dbReference>
<feature type="compositionally biased region" description="Polar residues" evidence="1">
    <location>
        <begin position="210"/>
        <end position="223"/>
    </location>
</feature>
<accession>A0A915DJX5</accession>
<organism evidence="2 3">
    <name type="scientific">Ditylenchus dipsaci</name>
    <dbReference type="NCBI Taxonomy" id="166011"/>
    <lineage>
        <taxon>Eukaryota</taxon>
        <taxon>Metazoa</taxon>
        <taxon>Ecdysozoa</taxon>
        <taxon>Nematoda</taxon>
        <taxon>Chromadorea</taxon>
        <taxon>Rhabditida</taxon>
        <taxon>Tylenchina</taxon>
        <taxon>Tylenchomorpha</taxon>
        <taxon>Sphaerularioidea</taxon>
        <taxon>Anguinidae</taxon>
        <taxon>Anguininae</taxon>
        <taxon>Ditylenchus</taxon>
    </lineage>
</organism>
<dbReference type="WBParaSite" id="jg20826">
    <property type="protein sequence ID" value="jg20826"/>
    <property type="gene ID" value="jg20826"/>
</dbReference>
<dbReference type="Proteomes" id="UP000887574">
    <property type="component" value="Unplaced"/>
</dbReference>
<name>A0A915DJX5_9BILA</name>
<dbReference type="GO" id="GO:0010309">
    <property type="term" value="F:acireductone dioxygenase [iron(II)-requiring] activity"/>
    <property type="evidence" value="ECO:0007669"/>
    <property type="project" value="InterPro"/>
</dbReference>
<keyword evidence="2" id="KW-1185">Reference proteome</keyword>
<evidence type="ECO:0000313" key="2">
    <source>
        <dbReference type="Proteomes" id="UP000887574"/>
    </source>
</evidence>